<comment type="caution">
    <text evidence="3">The sequence shown here is derived from an EMBL/GenBank/DDBJ whole genome shotgun (WGS) entry which is preliminary data.</text>
</comment>
<dbReference type="RefSeq" id="WP_250431211.1">
    <property type="nucleotide sequence ID" value="NZ_JALPRR010000003.1"/>
</dbReference>
<dbReference type="Pfam" id="PF07452">
    <property type="entry name" value="CHRD"/>
    <property type="match status" value="1"/>
</dbReference>
<evidence type="ECO:0000313" key="3">
    <source>
        <dbReference type="EMBL" id="MFD2247942.1"/>
    </source>
</evidence>
<feature type="domain" description="CHRD" evidence="2">
    <location>
        <begin position="38"/>
        <end position="162"/>
    </location>
</feature>
<evidence type="ECO:0000313" key="4">
    <source>
        <dbReference type="Proteomes" id="UP001597374"/>
    </source>
</evidence>
<feature type="signal peptide" evidence="1">
    <location>
        <begin position="1"/>
        <end position="26"/>
    </location>
</feature>
<dbReference type="PROSITE" id="PS50933">
    <property type="entry name" value="CHRD"/>
    <property type="match status" value="1"/>
</dbReference>
<sequence>MKLISYKYRYLFTLLLSLLLFTTSCEEEDEQPTTLNPDLVTFTSSLSGDQMVPPATSKATGSFRGTYDPETKLLSYTITFAGIIPNAMHFHKGEAGEEGDMIIEILPEGAPYSSSNPYKSPVQGSTPALTAEQEADLLAGKWYLDIHSNANTGGELRGQIKR</sequence>
<dbReference type="EMBL" id="JBHUIM010000002">
    <property type="protein sequence ID" value="MFD2247942.1"/>
    <property type="molecule type" value="Genomic_DNA"/>
</dbReference>
<evidence type="ECO:0000256" key="1">
    <source>
        <dbReference type="SAM" id="SignalP"/>
    </source>
</evidence>
<keyword evidence="4" id="KW-1185">Reference proteome</keyword>
<keyword evidence="1" id="KW-0732">Signal</keyword>
<name>A0ABW5D217_9BACT</name>
<dbReference type="SMART" id="SM00754">
    <property type="entry name" value="CHRD"/>
    <property type="match status" value="1"/>
</dbReference>
<proteinExistence type="predicted"/>
<dbReference type="Proteomes" id="UP001597374">
    <property type="component" value="Unassembled WGS sequence"/>
</dbReference>
<protein>
    <submittedName>
        <fullName evidence="3">CHRD domain-containing protein</fullName>
    </submittedName>
</protein>
<gene>
    <name evidence="3" type="ORF">ACFSKP_16865</name>
</gene>
<evidence type="ECO:0000259" key="2">
    <source>
        <dbReference type="PROSITE" id="PS50933"/>
    </source>
</evidence>
<dbReference type="PROSITE" id="PS51257">
    <property type="entry name" value="PROKAR_LIPOPROTEIN"/>
    <property type="match status" value="1"/>
</dbReference>
<feature type="chain" id="PRO_5046361974" evidence="1">
    <location>
        <begin position="27"/>
        <end position="162"/>
    </location>
</feature>
<reference evidence="4" key="1">
    <citation type="journal article" date="2019" name="Int. J. Syst. Evol. Microbiol.">
        <title>The Global Catalogue of Microorganisms (GCM) 10K type strain sequencing project: providing services to taxonomists for standard genome sequencing and annotation.</title>
        <authorList>
            <consortium name="The Broad Institute Genomics Platform"/>
            <consortium name="The Broad Institute Genome Sequencing Center for Infectious Disease"/>
            <person name="Wu L."/>
            <person name="Ma J."/>
        </authorList>
    </citation>
    <scope>NUCLEOTIDE SEQUENCE [LARGE SCALE GENOMIC DNA]</scope>
    <source>
        <strain evidence="4">CGMCC 4.1782</strain>
    </source>
</reference>
<dbReference type="InterPro" id="IPR010895">
    <property type="entry name" value="CHRD"/>
</dbReference>
<organism evidence="3 4">
    <name type="scientific">Pontibacter ruber</name>
    <dbReference type="NCBI Taxonomy" id="1343895"/>
    <lineage>
        <taxon>Bacteria</taxon>
        <taxon>Pseudomonadati</taxon>
        <taxon>Bacteroidota</taxon>
        <taxon>Cytophagia</taxon>
        <taxon>Cytophagales</taxon>
        <taxon>Hymenobacteraceae</taxon>
        <taxon>Pontibacter</taxon>
    </lineage>
</organism>
<accession>A0ABW5D217</accession>